<organism evidence="2 3">
    <name type="scientific">Verticillium longisporum</name>
    <name type="common">Verticillium dahliae var. longisporum</name>
    <dbReference type="NCBI Taxonomy" id="100787"/>
    <lineage>
        <taxon>Eukaryota</taxon>
        <taxon>Fungi</taxon>
        <taxon>Dikarya</taxon>
        <taxon>Ascomycota</taxon>
        <taxon>Pezizomycotina</taxon>
        <taxon>Sordariomycetes</taxon>
        <taxon>Hypocreomycetidae</taxon>
        <taxon>Glomerellales</taxon>
        <taxon>Plectosphaerellaceae</taxon>
        <taxon>Verticillium</taxon>
    </lineage>
</organism>
<dbReference type="AlphaFoldDB" id="A0A0G4LYJ0"/>
<feature type="compositionally biased region" description="Pro residues" evidence="1">
    <location>
        <begin position="90"/>
        <end position="101"/>
    </location>
</feature>
<accession>A0A0G4LYJ0</accession>
<reference evidence="2 3" key="1">
    <citation type="submission" date="2015-05" db="EMBL/GenBank/DDBJ databases">
        <authorList>
            <person name="Wang D.B."/>
            <person name="Wang M."/>
        </authorList>
    </citation>
    <scope>NUCLEOTIDE SEQUENCE [LARGE SCALE GENOMIC DNA]</scope>
    <source>
        <strain evidence="2">VL1</strain>
    </source>
</reference>
<proteinExistence type="predicted"/>
<dbReference type="STRING" id="100787.A0A0G4LYJ0"/>
<feature type="region of interest" description="Disordered" evidence="1">
    <location>
        <begin position="248"/>
        <end position="333"/>
    </location>
</feature>
<feature type="compositionally biased region" description="Low complexity" evidence="1">
    <location>
        <begin position="120"/>
        <end position="143"/>
    </location>
</feature>
<feature type="compositionally biased region" description="Low complexity" evidence="1">
    <location>
        <begin position="71"/>
        <end position="89"/>
    </location>
</feature>
<dbReference type="InterPro" id="IPR012479">
    <property type="entry name" value="SAP30BP"/>
</dbReference>
<dbReference type="GO" id="GO:0006355">
    <property type="term" value="P:regulation of DNA-templated transcription"/>
    <property type="evidence" value="ECO:0007669"/>
    <property type="project" value="InterPro"/>
</dbReference>
<dbReference type="EMBL" id="CVQH01020307">
    <property type="protein sequence ID" value="CRK27116.1"/>
    <property type="molecule type" value="Genomic_DNA"/>
</dbReference>
<dbReference type="Pfam" id="PF07818">
    <property type="entry name" value="HCNGP"/>
    <property type="match status" value="1"/>
</dbReference>
<feature type="region of interest" description="Disordered" evidence="1">
    <location>
        <begin position="52"/>
        <end position="189"/>
    </location>
</feature>
<dbReference type="GO" id="GO:0005634">
    <property type="term" value="C:nucleus"/>
    <property type="evidence" value="ECO:0007669"/>
    <property type="project" value="TreeGrafter"/>
</dbReference>
<dbReference type="Proteomes" id="UP000044602">
    <property type="component" value="Unassembled WGS sequence"/>
</dbReference>
<dbReference type="PANTHER" id="PTHR13464:SF0">
    <property type="entry name" value="SAP30-BINDING PROTEIN"/>
    <property type="match status" value="1"/>
</dbReference>
<dbReference type="PANTHER" id="PTHR13464">
    <property type="entry name" value="TRANSCRIPTIONAL REGULATOR PROTEIN HCNGP"/>
    <property type="match status" value="1"/>
</dbReference>
<feature type="compositionally biased region" description="Basic and acidic residues" evidence="1">
    <location>
        <begin position="282"/>
        <end position="296"/>
    </location>
</feature>
<name>A0A0G4LYJ0_VERLO</name>
<evidence type="ECO:0000313" key="2">
    <source>
        <dbReference type="EMBL" id="CRK27116.1"/>
    </source>
</evidence>
<feature type="compositionally biased region" description="Gly residues" evidence="1">
    <location>
        <begin position="309"/>
        <end position="324"/>
    </location>
</feature>
<keyword evidence="3" id="KW-1185">Reference proteome</keyword>
<feature type="compositionally biased region" description="Pro residues" evidence="1">
    <location>
        <begin position="168"/>
        <end position="186"/>
    </location>
</feature>
<evidence type="ECO:0000256" key="1">
    <source>
        <dbReference type="SAM" id="MobiDB-lite"/>
    </source>
</evidence>
<sequence length="333" mass="34591">MSTTISHDNCACNKTLSIYHFQIGGSFKTPIWGHPDAKRPFRMALLVGYSSDEDDEENVQAEAVKTIPANAPSKPTEPEPAASSSLPQQPQAPAPEEPPIGPIQQHPVPLGPSLPDADAPSYLPEPSHSPSSPSAPQHSATAPQHSATARPASPYTASRALLRDLTLPPTPNLDIPPSPPGSPPPALTAKTQQFLDLKSKGVHFNAKLTASAALRNPALMDKLLGFVGLGHDDDPRAQYATTLSAGVWDPAGAAAGGDGDGDGDRGGRGFPDWAFRGPLRLSQERVRKERGAERSAGKRTGVDFVAASSGGGTPGSGSEAGGLRGSKRKAGAW</sequence>
<protein>
    <recommendedName>
        <fullName evidence="4">HCNGP-like protein</fullName>
    </recommendedName>
</protein>
<evidence type="ECO:0008006" key="4">
    <source>
        <dbReference type="Google" id="ProtNLM"/>
    </source>
</evidence>
<evidence type="ECO:0000313" key="3">
    <source>
        <dbReference type="Proteomes" id="UP000044602"/>
    </source>
</evidence>
<gene>
    <name evidence="2" type="ORF">BN1708_004338</name>
</gene>